<dbReference type="InterPro" id="IPR000182">
    <property type="entry name" value="GNAT_dom"/>
</dbReference>
<dbReference type="PANTHER" id="PTHR43259">
    <property type="entry name" value="SPT10P"/>
    <property type="match status" value="1"/>
</dbReference>
<dbReference type="InterPro" id="IPR016181">
    <property type="entry name" value="Acyl_CoA_acyltransferase"/>
</dbReference>
<dbReference type="GO" id="GO:0016747">
    <property type="term" value="F:acyltransferase activity, transferring groups other than amino-acyl groups"/>
    <property type="evidence" value="ECO:0007669"/>
    <property type="project" value="InterPro"/>
</dbReference>
<organism evidence="2 3">
    <name type="scientific">Rossellomorea aquimaris</name>
    <dbReference type="NCBI Taxonomy" id="189382"/>
    <lineage>
        <taxon>Bacteria</taxon>
        <taxon>Bacillati</taxon>
        <taxon>Bacillota</taxon>
        <taxon>Bacilli</taxon>
        <taxon>Bacillales</taxon>
        <taxon>Bacillaceae</taxon>
        <taxon>Rossellomorea</taxon>
    </lineage>
</organism>
<evidence type="ECO:0000259" key="1">
    <source>
        <dbReference type="PROSITE" id="PS51186"/>
    </source>
</evidence>
<dbReference type="PROSITE" id="PS51186">
    <property type="entry name" value="GNAT"/>
    <property type="match status" value="1"/>
</dbReference>
<evidence type="ECO:0000313" key="3">
    <source>
        <dbReference type="Proteomes" id="UP000182062"/>
    </source>
</evidence>
<accession>A0A1J6WV15</accession>
<dbReference type="CDD" id="cd04301">
    <property type="entry name" value="NAT_SF"/>
    <property type="match status" value="1"/>
</dbReference>
<keyword evidence="3" id="KW-1185">Reference proteome</keyword>
<dbReference type="SUPFAM" id="SSF55729">
    <property type="entry name" value="Acyl-CoA N-acyltransferases (Nat)"/>
    <property type="match status" value="1"/>
</dbReference>
<dbReference type="AlphaFoldDB" id="A0A1J6WV15"/>
<reference evidence="2 3" key="1">
    <citation type="submission" date="2016-09" db="EMBL/GenBank/DDBJ databases">
        <title>Bacillus aquimaris SAMM genome sequence reveals colonization and biosurfactant production capacities.</title>
        <authorList>
            <person name="Waghmode S.R."/>
            <person name="Suryavanshi M.V."/>
        </authorList>
    </citation>
    <scope>NUCLEOTIDE SEQUENCE [LARGE SCALE GENOMIC DNA]</scope>
    <source>
        <strain evidence="2 3">SAMM</strain>
    </source>
</reference>
<comment type="caution">
    <text evidence="2">The sequence shown here is derived from an EMBL/GenBank/DDBJ whole genome shotgun (WGS) entry which is preliminary data.</text>
</comment>
<evidence type="ECO:0000313" key="2">
    <source>
        <dbReference type="EMBL" id="OIU72059.1"/>
    </source>
</evidence>
<feature type="domain" description="N-acetyltransferase" evidence="1">
    <location>
        <begin position="1"/>
        <end position="150"/>
    </location>
</feature>
<protein>
    <recommendedName>
        <fullName evidence="1">N-acetyltransferase domain-containing protein</fullName>
    </recommendedName>
</protein>
<gene>
    <name evidence="2" type="ORF">BHE18_05330</name>
</gene>
<dbReference type="Proteomes" id="UP000182062">
    <property type="component" value="Unassembled WGS sequence"/>
</dbReference>
<proteinExistence type="predicted"/>
<dbReference type="InterPro" id="IPR052829">
    <property type="entry name" value="N-acetyltransferase_domain"/>
</dbReference>
<dbReference type="Pfam" id="PF00583">
    <property type="entry name" value="Acetyltransf_1"/>
    <property type="match status" value="1"/>
</dbReference>
<sequence>MEVKSMTSEEFEVFLKKSIISYAKEKTRSGNWTEEESIEKAKADYQRLLPQGEKTENHHLFSLYQDNSLFGSFWLAAMPNRTVYIYNVEIEEKYRGQGYGKLAMKEIEDKAKELNANKIELHVFAHNTTARKLYEKVGYEVTNVIMAKKI</sequence>
<dbReference type="PANTHER" id="PTHR43259:SF1">
    <property type="entry name" value="N-ACETYLTRANSFERASE DOMAIN-CONTAINING PROTEIN"/>
    <property type="match status" value="1"/>
</dbReference>
<dbReference type="EMBL" id="MINN01000074">
    <property type="protein sequence ID" value="OIU72059.1"/>
    <property type="molecule type" value="Genomic_DNA"/>
</dbReference>
<name>A0A1J6WV15_9BACI</name>
<dbReference type="RefSeq" id="WP_071617724.1">
    <property type="nucleotide sequence ID" value="NZ_MINN01000074.1"/>
</dbReference>
<dbReference type="Gene3D" id="3.40.630.30">
    <property type="match status" value="1"/>
</dbReference>